<accession>Q5DN84</accession>
<evidence type="ECO:0000313" key="3">
    <source>
        <dbReference type="Proteomes" id="UP000000993"/>
    </source>
</evidence>
<proteinExistence type="predicted"/>
<keyword evidence="1" id="KW-0472">Membrane</keyword>
<dbReference type="KEGG" id="vg:3342372"/>
<gene>
    <name evidence="2" type="ORF">JL001p21</name>
</gene>
<feature type="transmembrane region" description="Helical" evidence="1">
    <location>
        <begin position="12"/>
        <end position="38"/>
    </location>
</feature>
<organism evidence="2 3">
    <name type="scientific">Alphaproteobacteria phage PhiJL001</name>
    <dbReference type="NCBI Taxonomy" id="2681607"/>
    <lineage>
        <taxon>Viruses</taxon>
        <taxon>Duplodnaviria</taxon>
        <taxon>Heunggongvirae</taxon>
        <taxon>Uroviricota</taxon>
        <taxon>Caudoviricetes</taxon>
        <taxon>Mesyanzhinovviridae</taxon>
        <taxon>Keylargovirus</taxon>
        <taxon>Keylargovirus JL001</taxon>
    </lineage>
</organism>
<protein>
    <submittedName>
        <fullName evidence="2">Gp21</fullName>
    </submittedName>
</protein>
<evidence type="ECO:0000256" key="1">
    <source>
        <dbReference type="SAM" id="Phobius"/>
    </source>
</evidence>
<dbReference type="RefSeq" id="YP_223945.1">
    <property type="nucleotide sequence ID" value="NC_006938.1"/>
</dbReference>
<keyword evidence="1" id="KW-1133">Transmembrane helix</keyword>
<dbReference type="Proteomes" id="UP000000993">
    <property type="component" value="Segment"/>
</dbReference>
<reference evidence="2 3" key="1">
    <citation type="journal article" date="2005" name="Appl. Environ. Microbiol.">
        <title>Genomic analysis of bacteriophage PhiJL001: insights into its interaction with a sponge-associated alpha-proteobacterium.</title>
        <authorList>
            <person name="Lohr J.E."/>
            <person name="Chen F."/>
            <person name="Hill R.T."/>
        </authorList>
    </citation>
    <scope>NUCLEOTIDE SEQUENCE</scope>
</reference>
<dbReference type="GeneID" id="3342372"/>
<keyword evidence="3" id="KW-1185">Reference proteome</keyword>
<evidence type="ECO:0000313" key="2">
    <source>
        <dbReference type="EMBL" id="AAT69497.1"/>
    </source>
</evidence>
<name>Q5DN84_9CAUD</name>
<keyword evidence="1" id="KW-0812">Transmembrane</keyword>
<sequence>MRLERESIMLEILVKSVIFCGCVLAMFLVGTVVVMIGLPLV</sequence>
<dbReference type="EMBL" id="AY576273">
    <property type="protein sequence ID" value="AAT69497.1"/>
    <property type="molecule type" value="Genomic_DNA"/>
</dbReference>